<evidence type="ECO:0000256" key="1">
    <source>
        <dbReference type="SAM" id="MobiDB-lite"/>
    </source>
</evidence>
<evidence type="ECO:0008006" key="4">
    <source>
        <dbReference type="Google" id="ProtNLM"/>
    </source>
</evidence>
<evidence type="ECO:0000313" key="2">
    <source>
        <dbReference type="EMBL" id="KAK3706889.1"/>
    </source>
</evidence>
<proteinExistence type="predicted"/>
<organism evidence="2 3">
    <name type="scientific">Elysia crispata</name>
    <name type="common">lettuce slug</name>
    <dbReference type="NCBI Taxonomy" id="231223"/>
    <lineage>
        <taxon>Eukaryota</taxon>
        <taxon>Metazoa</taxon>
        <taxon>Spiralia</taxon>
        <taxon>Lophotrochozoa</taxon>
        <taxon>Mollusca</taxon>
        <taxon>Gastropoda</taxon>
        <taxon>Heterobranchia</taxon>
        <taxon>Euthyneura</taxon>
        <taxon>Panpulmonata</taxon>
        <taxon>Sacoglossa</taxon>
        <taxon>Placobranchoidea</taxon>
        <taxon>Plakobranchidae</taxon>
        <taxon>Elysia</taxon>
    </lineage>
</organism>
<reference evidence="2" key="1">
    <citation type="journal article" date="2023" name="G3 (Bethesda)">
        <title>A reference genome for the long-term kleptoplast-retaining sea slug Elysia crispata morphotype clarki.</title>
        <authorList>
            <person name="Eastman K.E."/>
            <person name="Pendleton A.L."/>
            <person name="Shaikh M.A."/>
            <person name="Suttiyut T."/>
            <person name="Ogas R."/>
            <person name="Tomko P."/>
            <person name="Gavelis G."/>
            <person name="Widhalm J.R."/>
            <person name="Wisecaver J.H."/>
        </authorList>
    </citation>
    <scope>NUCLEOTIDE SEQUENCE</scope>
    <source>
        <strain evidence="2">ECLA1</strain>
    </source>
</reference>
<name>A0AAE0XS60_9GAST</name>
<feature type="region of interest" description="Disordered" evidence="1">
    <location>
        <begin position="1"/>
        <end position="35"/>
    </location>
</feature>
<dbReference type="EMBL" id="JAWDGP010007736">
    <property type="protein sequence ID" value="KAK3706889.1"/>
    <property type="molecule type" value="Genomic_DNA"/>
</dbReference>
<dbReference type="SUPFAM" id="SSF50630">
    <property type="entry name" value="Acid proteases"/>
    <property type="match status" value="1"/>
</dbReference>
<protein>
    <recommendedName>
        <fullName evidence="4">Peptidase A2 domain-containing protein</fullName>
    </recommendedName>
</protein>
<dbReference type="Gene3D" id="2.40.70.10">
    <property type="entry name" value="Acid Proteases"/>
    <property type="match status" value="1"/>
</dbReference>
<comment type="caution">
    <text evidence="2">The sequence shown here is derived from an EMBL/GenBank/DDBJ whole genome shotgun (WGS) entry which is preliminary data.</text>
</comment>
<evidence type="ECO:0000313" key="3">
    <source>
        <dbReference type="Proteomes" id="UP001283361"/>
    </source>
</evidence>
<dbReference type="AlphaFoldDB" id="A0AAE0XS60"/>
<dbReference type="Proteomes" id="UP001283361">
    <property type="component" value="Unassembled WGS sequence"/>
</dbReference>
<dbReference type="InterPro" id="IPR021109">
    <property type="entry name" value="Peptidase_aspartic_dom_sf"/>
</dbReference>
<gene>
    <name evidence="2" type="ORF">RRG08_051292</name>
</gene>
<sequence length="153" mass="17139">MRKTGHIGKVCRSSTPRREKPTFKTKHLTPHLSDPATTADDVDNLGLFTLHTGRKAPISINLQINNKPVSFQLDTGAALSLMTEKDFHTFFQVRASSGIHKCTTDVHWAISQCARRVCNRGRSQWSTTKAAFSRRYRKWPSFDGTQLGGKDPA</sequence>
<accession>A0AAE0XS60</accession>
<keyword evidence="3" id="KW-1185">Reference proteome</keyword>